<dbReference type="KEGG" id="doa:AXF15_03925"/>
<evidence type="ECO:0000313" key="2">
    <source>
        <dbReference type="Proteomes" id="UP000063964"/>
    </source>
</evidence>
<keyword evidence="2" id="KW-1185">Reference proteome</keyword>
<name>A0A0X8JPW8_9BACT</name>
<accession>A0A0X8JPW8</accession>
<gene>
    <name evidence="1" type="ORF">AXF15_03925</name>
</gene>
<dbReference type="RefSeq" id="WP_066603595.1">
    <property type="nucleotide sequence ID" value="NZ_CP014230.1"/>
</dbReference>
<organism evidence="1 2">
    <name type="scientific">Desulfomicrobium orale DSM 12838</name>
    <dbReference type="NCBI Taxonomy" id="888061"/>
    <lineage>
        <taxon>Bacteria</taxon>
        <taxon>Pseudomonadati</taxon>
        <taxon>Thermodesulfobacteriota</taxon>
        <taxon>Desulfovibrionia</taxon>
        <taxon>Desulfovibrionales</taxon>
        <taxon>Desulfomicrobiaceae</taxon>
        <taxon>Desulfomicrobium</taxon>
    </lineage>
</organism>
<dbReference type="OrthoDB" id="5470010at2"/>
<dbReference type="EMBL" id="CP014230">
    <property type="protein sequence ID" value="AMD92338.1"/>
    <property type="molecule type" value="Genomic_DNA"/>
</dbReference>
<evidence type="ECO:0000313" key="1">
    <source>
        <dbReference type="EMBL" id="AMD92338.1"/>
    </source>
</evidence>
<sequence>MSETGNINDQVAQLLLGARNPLQTAPAEFDILEMPLEGVAAFWLSIKKTLDTKRKGNSFLQEEARHTREPQIRFLLELASSSFSPERCETLAAIRKNNILAELHRKYVLMAIALLGIVSKENPQKVMIRFLSKFHIAPIFEKQVFEVAQVMLRNLENAELNKAKFLNIDHKLSIEALIINLIFYCMLARRNGPKFLLDFREYIASRYFKDGLALICDGFDYDFVKFRLNLVKKEFLAATETKLDLSMYMMAGIKAGTPFDDLYLIAKAYLP</sequence>
<protein>
    <submittedName>
        <fullName evidence="1">Uncharacterized protein</fullName>
    </submittedName>
</protein>
<proteinExistence type="predicted"/>
<dbReference type="Proteomes" id="UP000063964">
    <property type="component" value="Chromosome"/>
</dbReference>
<dbReference type="AlphaFoldDB" id="A0A0X8JPW8"/>
<dbReference type="STRING" id="888061.AXF15_03925"/>
<reference evidence="2" key="1">
    <citation type="submission" date="2016-02" db="EMBL/GenBank/DDBJ databases">
        <authorList>
            <person name="Holder M.E."/>
            <person name="Ajami N.J."/>
            <person name="Petrosino J.F."/>
        </authorList>
    </citation>
    <scope>NUCLEOTIDE SEQUENCE [LARGE SCALE GENOMIC DNA]</scope>
    <source>
        <strain evidence="2">DSM 12838</strain>
    </source>
</reference>